<dbReference type="EnsemblPlants" id="TuG1812G0600003480.01.T01">
    <property type="protein sequence ID" value="TuG1812G0600003480.01.T01.cds345913"/>
    <property type="gene ID" value="TuG1812G0600003480.01"/>
</dbReference>
<reference evidence="2" key="2">
    <citation type="submission" date="2018-03" db="EMBL/GenBank/DDBJ databases">
        <title>The Triticum urartu genome reveals the dynamic nature of wheat genome evolution.</title>
        <authorList>
            <person name="Ling H."/>
            <person name="Ma B."/>
            <person name="Shi X."/>
            <person name="Liu H."/>
            <person name="Dong L."/>
            <person name="Sun H."/>
            <person name="Cao Y."/>
            <person name="Gao Q."/>
            <person name="Zheng S."/>
            <person name="Li Y."/>
            <person name="Yu Y."/>
            <person name="Du H."/>
            <person name="Qi M."/>
            <person name="Li Y."/>
            <person name="Yu H."/>
            <person name="Cui Y."/>
            <person name="Wang N."/>
            <person name="Chen C."/>
            <person name="Wu H."/>
            <person name="Zhao Y."/>
            <person name="Zhang J."/>
            <person name="Li Y."/>
            <person name="Zhou W."/>
            <person name="Zhang B."/>
            <person name="Hu W."/>
            <person name="Eijk M."/>
            <person name="Tang J."/>
            <person name="Witsenboer H."/>
            <person name="Zhao S."/>
            <person name="Li Z."/>
            <person name="Zhang A."/>
            <person name="Wang D."/>
            <person name="Liang C."/>
        </authorList>
    </citation>
    <scope>NUCLEOTIDE SEQUENCE [LARGE SCALE GENOMIC DNA]</scope>
    <source>
        <strain evidence="2">cv. G1812</strain>
    </source>
</reference>
<reference evidence="2" key="3">
    <citation type="submission" date="2022-06" db="UniProtKB">
        <authorList>
            <consortium name="EnsemblPlants"/>
        </authorList>
    </citation>
    <scope>IDENTIFICATION</scope>
</reference>
<dbReference type="AlphaFoldDB" id="A0A8R7QV07"/>
<evidence type="ECO:0000313" key="2">
    <source>
        <dbReference type="EnsemblPlants" id="TuG1812G0600003480.01.T01.cds345913"/>
    </source>
</evidence>
<feature type="signal peptide" evidence="1">
    <location>
        <begin position="1"/>
        <end position="24"/>
    </location>
</feature>
<accession>A0A8R7QV07</accession>
<dbReference type="Proteomes" id="UP000015106">
    <property type="component" value="Chromosome 6"/>
</dbReference>
<evidence type="ECO:0000256" key="1">
    <source>
        <dbReference type="SAM" id="SignalP"/>
    </source>
</evidence>
<name>A0A8R7QV07_TRIUA</name>
<evidence type="ECO:0008006" key="4">
    <source>
        <dbReference type="Google" id="ProtNLM"/>
    </source>
</evidence>
<sequence length="208" mass="22313">MSLLRGGRSSSLIFSMSSYTLALALLTPCSLRCTPHLAHMYFLHLKGYLACLNSVQTRSPFSLAEILLLLALRSPSSSAESLHLSALCSPLSPANSLLLSVSCSPPSPAESLLLPAMCSPSSPVESLLLPAMWSPSSPAETLLLEALCSSRSTPHLAHMYLLHLKGYMACLNSVQMRRPSPPAESLLRRITTRSGLPLLVDILSLCTL</sequence>
<keyword evidence="1" id="KW-0732">Signal</keyword>
<reference evidence="3" key="1">
    <citation type="journal article" date="2013" name="Nature">
        <title>Draft genome of the wheat A-genome progenitor Triticum urartu.</title>
        <authorList>
            <person name="Ling H.Q."/>
            <person name="Zhao S."/>
            <person name="Liu D."/>
            <person name="Wang J."/>
            <person name="Sun H."/>
            <person name="Zhang C."/>
            <person name="Fan H."/>
            <person name="Li D."/>
            <person name="Dong L."/>
            <person name="Tao Y."/>
            <person name="Gao C."/>
            <person name="Wu H."/>
            <person name="Li Y."/>
            <person name="Cui Y."/>
            <person name="Guo X."/>
            <person name="Zheng S."/>
            <person name="Wang B."/>
            <person name="Yu K."/>
            <person name="Liang Q."/>
            <person name="Yang W."/>
            <person name="Lou X."/>
            <person name="Chen J."/>
            <person name="Feng M."/>
            <person name="Jian J."/>
            <person name="Zhang X."/>
            <person name="Luo G."/>
            <person name="Jiang Y."/>
            <person name="Liu J."/>
            <person name="Wang Z."/>
            <person name="Sha Y."/>
            <person name="Zhang B."/>
            <person name="Wu H."/>
            <person name="Tang D."/>
            <person name="Shen Q."/>
            <person name="Xue P."/>
            <person name="Zou S."/>
            <person name="Wang X."/>
            <person name="Liu X."/>
            <person name="Wang F."/>
            <person name="Yang Y."/>
            <person name="An X."/>
            <person name="Dong Z."/>
            <person name="Zhang K."/>
            <person name="Zhang X."/>
            <person name="Luo M.C."/>
            <person name="Dvorak J."/>
            <person name="Tong Y."/>
            <person name="Wang J."/>
            <person name="Yang H."/>
            <person name="Li Z."/>
            <person name="Wang D."/>
            <person name="Zhang A."/>
            <person name="Wang J."/>
        </authorList>
    </citation>
    <scope>NUCLEOTIDE SEQUENCE</scope>
    <source>
        <strain evidence="3">cv. G1812</strain>
    </source>
</reference>
<dbReference type="Gramene" id="TuG1812G0600003480.01.T01">
    <property type="protein sequence ID" value="TuG1812G0600003480.01.T01.cds345913"/>
    <property type="gene ID" value="TuG1812G0600003480.01"/>
</dbReference>
<feature type="chain" id="PRO_5035753299" description="Secreted protein" evidence="1">
    <location>
        <begin position="25"/>
        <end position="208"/>
    </location>
</feature>
<keyword evidence="3" id="KW-1185">Reference proteome</keyword>
<organism evidence="2 3">
    <name type="scientific">Triticum urartu</name>
    <name type="common">Red wild einkorn</name>
    <name type="synonym">Crithodium urartu</name>
    <dbReference type="NCBI Taxonomy" id="4572"/>
    <lineage>
        <taxon>Eukaryota</taxon>
        <taxon>Viridiplantae</taxon>
        <taxon>Streptophyta</taxon>
        <taxon>Embryophyta</taxon>
        <taxon>Tracheophyta</taxon>
        <taxon>Spermatophyta</taxon>
        <taxon>Magnoliopsida</taxon>
        <taxon>Liliopsida</taxon>
        <taxon>Poales</taxon>
        <taxon>Poaceae</taxon>
        <taxon>BOP clade</taxon>
        <taxon>Pooideae</taxon>
        <taxon>Triticodae</taxon>
        <taxon>Triticeae</taxon>
        <taxon>Triticinae</taxon>
        <taxon>Triticum</taxon>
    </lineage>
</organism>
<evidence type="ECO:0000313" key="3">
    <source>
        <dbReference type="Proteomes" id="UP000015106"/>
    </source>
</evidence>
<protein>
    <recommendedName>
        <fullName evidence="4">Secreted protein</fullName>
    </recommendedName>
</protein>
<proteinExistence type="predicted"/>